<accession>A0A422Q3C0</accession>
<evidence type="ECO:0000313" key="2">
    <source>
        <dbReference type="EMBL" id="RNF24458.1"/>
    </source>
</evidence>
<keyword evidence="3" id="KW-1185">Reference proteome</keyword>
<dbReference type="GeneID" id="40316132"/>
<protein>
    <submittedName>
        <fullName evidence="2">Uncharacterized protein</fullName>
    </submittedName>
</protein>
<sequence length="124" mass="13948">MRQSLSLDMSCCALLLLLLSLAASVCTVEAKECTLKKGMRAWKYDGGSFLRDGQSVTWHEVDNKGVRLASFTEVTRQEGQVLLHDAKRDMDLLLRSDLCAVRHSAEDNFRQLYAGKFMKTVDCT</sequence>
<dbReference type="RefSeq" id="XP_029230449.1">
    <property type="nucleotide sequence ID" value="XM_029369446.1"/>
</dbReference>
<keyword evidence="1" id="KW-0732">Signal</keyword>
<organism evidence="2 3">
    <name type="scientific">Trypanosoma conorhini</name>
    <dbReference type="NCBI Taxonomy" id="83891"/>
    <lineage>
        <taxon>Eukaryota</taxon>
        <taxon>Discoba</taxon>
        <taxon>Euglenozoa</taxon>
        <taxon>Kinetoplastea</taxon>
        <taxon>Metakinetoplastina</taxon>
        <taxon>Trypanosomatida</taxon>
        <taxon>Trypanosomatidae</taxon>
        <taxon>Trypanosoma</taxon>
    </lineage>
</organism>
<dbReference type="EMBL" id="MKKU01000100">
    <property type="protein sequence ID" value="RNF24458.1"/>
    <property type="molecule type" value="Genomic_DNA"/>
</dbReference>
<name>A0A422Q3C0_9TRYP</name>
<dbReference type="Proteomes" id="UP000284403">
    <property type="component" value="Unassembled WGS sequence"/>
</dbReference>
<gene>
    <name evidence="2" type="ORF">Tco025E_02521</name>
</gene>
<dbReference type="OrthoDB" id="272595at2759"/>
<evidence type="ECO:0000313" key="3">
    <source>
        <dbReference type="Proteomes" id="UP000284403"/>
    </source>
</evidence>
<reference evidence="2 3" key="1">
    <citation type="journal article" date="2018" name="BMC Genomics">
        <title>Genomic comparison of Trypanosoma conorhini and Trypanosoma rangeli to Trypanosoma cruzi strains of high and low virulence.</title>
        <authorList>
            <person name="Bradwell K.R."/>
            <person name="Koparde V.N."/>
            <person name="Matveyev A.V."/>
            <person name="Serrano M.G."/>
            <person name="Alves J.M."/>
            <person name="Parikh H."/>
            <person name="Huang B."/>
            <person name="Lee V."/>
            <person name="Espinosa-Alvarez O."/>
            <person name="Ortiz P.A."/>
            <person name="Costa-Martins A.G."/>
            <person name="Teixeira M.M."/>
            <person name="Buck G.A."/>
        </authorList>
    </citation>
    <scope>NUCLEOTIDE SEQUENCE [LARGE SCALE GENOMIC DNA]</scope>
    <source>
        <strain evidence="2 3">025E</strain>
    </source>
</reference>
<feature type="signal peptide" evidence="1">
    <location>
        <begin position="1"/>
        <end position="30"/>
    </location>
</feature>
<dbReference type="AlphaFoldDB" id="A0A422Q3C0"/>
<proteinExistence type="predicted"/>
<feature type="chain" id="PRO_5019118235" evidence="1">
    <location>
        <begin position="31"/>
        <end position="124"/>
    </location>
</feature>
<evidence type="ECO:0000256" key="1">
    <source>
        <dbReference type="SAM" id="SignalP"/>
    </source>
</evidence>
<comment type="caution">
    <text evidence="2">The sequence shown here is derived from an EMBL/GenBank/DDBJ whole genome shotgun (WGS) entry which is preliminary data.</text>
</comment>